<evidence type="ECO:0000313" key="1">
    <source>
        <dbReference type="EMBL" id="GAA0724565.1"/>
    </source>
</evidence>
<reference evidence="2" key="1">
    <citation type="journal article" date="2019" name="Int. J. Syst. Evol. Microbiol.">
        <title>The Global Catalogue of Microorganisms (GCM) 10K type strain sequencing project: providing services to taxonomists for standard genome sequencing and annotation.</title>
        <authorList>
            <consortium name="The Broad Institute Genomics Platform"/>
            <consortium name="The Broad Institute Genome Sequencing Center for Infectious Disease"/>
            <person name="Wu L."/>
            <person name="Ma J."/>
        </authorList>
    </citation>
    <scope>NUCLEOTIDE SEQUENCE [LARGE SCALE GENOMIC DNA]</scope>
    <source>
        <strain evidence="2">JCM 15974</strain>
    </source>
</reference>
<keyword evidence="2" id="KW-1185">Reference proteome</keyword>
<sequence>MDKSFINDIKSREDIEYILWEFYRRAIKNHKIGVFFTEIAQINLEDHIPHITDFWEQQLFYTGSYKKNVLQIHQNLNSKKTMQKIDFDTWMDLFTSVIDQSFKGEKANLMKTRALSIATVIQLKIN</sequence>
<dbReference type="CDD" id="cd08916">
    <property type="entry name" value="TrHb3_P"/>
    <property type="match status" value="1"/>
</dbReference>
<protein>
    <recommendedName>
        <fullName evidence="3">Hemoglobin</fullName>
    </recommendedName>
</protein>
<dbReference type="Gene3D" id="1.10.490.10">
    <property type="entry name" value="Globins"/>
    <property type="match status" value="1"/>
</dbReference>
<dbReference type="InterPro" id="IPR012292">
    <property type="entry name" value="Globin/Proto"/>
</dbReference>
<gene>
    <name evidence="1" type="ORF">GCM10009430_29090</name>
</gene>
<dbReference type="Proteomes" id="UP001501758">
    <property type="component" value="Unassembled WGS sequence"/>
</dbReference>
<name>A0ABP3U513_9FLAO</name>
<evidence type="ECO:0000313" key="2">
    <source>
        <dbReference type="Proteomes" id="UP001501758"/>
    </source>
</evidence>
<accession>A0ABP3U513</accession>
<dbReference type="InterPro" id="IPR009050">
    <property type="entry name" value="Globin-like_sf"/>
</dbReference>
<organism evidence="1 2">
    <name type="scientific">Aquimarina litoralis</name>
    <dbReference type="NCBI Taxonomy" id="584605"/>
    <lineage>
        <taxon>Bacteria</taxon>
        <taxon>Pseudomonadati</taxon>
        <taxon>Bacteroidota</taxon>
        <taxon>Flavobacteriia</taxon>
        <taxon>Flavobacteriales</taxon>
        <taxon>Flavobacteriaceae</taxon>
        <taxon>Aquimarina</taxon>
    </lineage>
</organism>
<dbReference type="RefSeq" id="WP_299608586.1">
    <property type="nucleotide sequence ID" value="NZ_BAAAGE010000003.1"/>
</dbReference>
<proteinExistence type="predicted"/>
<comment type="caution">
    <text evidence="1">The sequence shown here is derived from an EMBL/GenBank/DDBJ whole genome shotgun (WGS) entry which is preliminary data.</text>
</comment>
<dbReference type="EMBL" id="BAAAGE010000003">
    <property type="protein sequence ID" value="GAA0724565.1"/>
    <property type="molecule type" value="Genomic_DNA"/>
</dbReference>
<evidence type="ECO:0008006" key="3">
    <source>
        <dbReference type="Google" id="ProtNLM"/>
    </source>
</evidence>
<dbReference type="SUPFAM" id="SSF46458">
    <property type="entry name" value="Globin-like"/>
    <property type="match status" value="1"/>
</dbReference>